<dbReference type="EMBL" id="QRHL01000014">
    <property type="protein sequence ID" value="RHF71527.1"/>
    <property type="molecule type" value="Genomic_DNA"/>
</dbReference>
<dbReference type="GO" id="GO:0019843">
    <property type="term" value="F:rRNA binding"/>
    <property type="evidence" value="ECO:0007669"/>
    <property type="project" value="UniProtKB-UniRule"/>
</dbReference>
<proteinExistence type="inferred from homology"/>
<evidence type="ECO:0000256" key="2">
    <source>
        <dbReference type="ARBA" id="ARBA00022730"/>
    </source>
</evidence>
<comment type="function">
    <text evidence="7">Binds to the 23S rRNA.</text>
</comment>
<name>A0A414PSJ9_FUSMR</name>
<evidence type="ECO:0000256" key="1">
    <source>
        <dbReference type="ARBA" id="ARBA00010605"/>
    </source>
</evidence>
<dbReference type="Proteomes" id="UP000284676">
    <property type="component" value="Unassembled WGS sequence"/>
</dbReference>
<keyword evidence="2 7" id="KW-0699">rRNA-binding</keyword>
<dbReference type="InterPro" id="IPR036935">
    <property type="entry name" value="Ribosomal_bL9_N_sf"/>
</dbReference>
<evidence type="ECO:0000313" key="10">
    <source>
        <dbReference type="EMBL" id="RHF71527.1"/>
    </source>
</evidence>
<dbReference type="Gene3D" id="3.10.430.100">
    <property type="entry name" value="Ribosomal protein L9, C-terminal domain"/>
    <property type="match status" value="1"/>
</dbReference>
<dbReference type="SUPFAM" id="SSF55658">
    <property type="entry name" value="L9 N-domain-like"/>
    <property type="match status" value="1"/>
</dbReference>
<dbReference type="GO" id="GO:1990904">
    <property type="term" value="C:ribonucleoprotein complex"/>
    <property type="evidence" value="ECO:0007669"/>
    <property type="project" value="UniProtKB-KW"/>
</dbReference>
<dbReference type="PANTHER" id="PTHR21368">
    <property type="entry name" value="50S RIBOSOMAL PROTEIN L9"/>
    <property type="match status" value="1"/>
</dbReference>
<comment type="similarity">
    <text evidence="1 7">Belongs to the bacterial ribosomal protein bL9 family.</text>
</comment>
<dbReference type="GO" id="GO:0006412">
    <property type="term" value="P:translation"/>
    <property type="evidence" value="ECO:0007669"/>
    <property type="project" value="UniProtKB-UniRule"/>
</dbReference>
<dbReference type="InterPro" id="IPR020069">
    <property type="entry name" value="Ribosomal_bL9_C"/>
</dbReference>
<dbReference type="SUPFAM" id="SSF55653">
    <property type="entry name" value="Ribosomal protein L9 C-domain"/>
    <property type="match status" value="1"/>
</dbReference>
<dbReference type="InterPro" id="IPR020594">
    <property type="entry name" value="Ribosomal_bL9_bac/chp"/>
</dbReference>
<feature type="region of interest" description="Disordered" evidence="8">
    <location>
        <begin position="46"/>
        <end position="65"/>
    </location>
</feature>
<dbReference type="InterPro" id="IPR000244">
    <property type="entry name" value="Ribosomal_bL9"/>
</dbReference>
<dbReference type="HAMAP" id="MF_00503">
    <property type="entry name" value="Ribosomal_bL9"/>
    <property type="match status" value="1"/>
</dbReference>
<evidence type="ECO:0000256" key="4">
    <source>
        <dbReference type="ARBA" id="ARBA00022980"/>
    </source>
</evidence>
<dbReference type="InterPro" id="IPR009027">
    <property type="entry name" value="Ribosomal_bL9/RNase_H1_N"/>
</dbReference>
<dbReference type="NCBIfam" id="TIGR00158">
    <property type="entry name" value="L9"/>
    <property type="match status" value="1"/>
</dbReference>
<reference evidence="10 11" key="1">
    <citation type="submission" date="2018-08" db="EMBL/GenBank/DDBJ databases">
        <title>A genome reference for cultivated species of the human gut microbiota.</title>
        <authorList>
            <person name="Zou Y."/>
            <person name="Xue W."/>
            <person name="Luo G."/>
        </authorList>
    </citation>
    <scope>NUCLEOTIDE SEQUENCE [LARGE SCALE GENOMIC DNA]</scope>
    <source>
        <strain evidence="10 11">AM25-1</strain>
    </source>
</reference>
<evidence type="ECO:0000256" key="3">
    <source>
        <dbReference type="ARBA" id="ARBA00022884"/>
    </source>
</evidence>
<evidence type="ECO:0000256" key="7">
    <source>
        <dbReference type="HAMAP-Rule" id="MF_00503"/>
    </source>
</evidence>
<dbReference type="FunFam" id="3.40.5.10:FF:000010">
    <property type="entry name" value="50S ribosomal protein L9"/>
    <property type="match status" value="1"/>
</dbReference>
<dbReference type="GO" id="GO:0003735">
    <property type="term" value="F:structural constituent of ribosome"/>
    <property type="evidence" value="ECO:0007669"/>
    <property type="project" value="InterPro"/>
</dbReference>
<organism evidence="10 11">
    <name type="scientific">Fusobacterium mortiferum</name>
    <dbReference type="NCBI Taxonomy" id="850"/>
    <lineage>
        <taxon>Bacteria</taxon>
        <taxon>Fusobacteriati</taxon>
        <taxon>Fusobacteriota</taxon>
        <taxon>Fusobacteriia</taxon>
        <taxon>Fusobacteriales</taxon>
        <taxon>Fusobacteriaceae</taxon>
        <taxon>Fusobacterium</taxon>
    </lineage>
</organism>
<accession>A0A414PSJ9</accession>
<evidence type="ECO:0000256" key="8">
    <source>
        <dbReference type="SAM" id="MobiDB-lite"/>
    </source>
</evidence>
<feature type="domain" description="Ribosomal protein L9" evidence="9">
    <location>
        <begin position="16"/>
        <end position="43"/>
    </location>
</feature>
<dbReference type="PROSITE" id="PS00651">
    <property type="entry name" value="RIBOSOMAL_L9"/>
    <property type="match status" value="1"/>
</dbReference>
<dbReference type="GO" id="GO:0005840">
    <property type="term" value="C:ribosome"/>
    <property type="evidence" value="ECO:0007669"/>
    <property type="project" value="UniProtKB-KW"/>
</dbReference>
<dbReference type="Pfam" id="PF03948">
    <property type="entry name" value="Ribosomal_L9_C"/>
    <property type="match status" value="1"/>
</dbReference>
<comment type="caution">
    <text evidence="10">The sequence shown here is derived from an EMBL/GenBank/DDBJ whole genome shotgun (WGS) entry which is preliminary data.</text>
</comment>
<dbReference type="AlphaFoldDB" id="A0A414PSJ9"/>
<evidence type="ECO:0000256" key="5">
    <source>
        <dbReference type="ARBA" id="ARBA00023274"/>
    </source>
</evidence>
<evidence type="ECO:0000313" key="11">
    <source>
        <dbReference type="Proteomes" id="UP000284676"/>
    </source>
</evidence>
<dbReference type="RefSeq" id="WP_117708994.1">
    <property type="nucleotide sequence ID" value="NZ_CAEUHP010000001.1"/>
</dbReference>
<evidence type="ECO:0000256" key="6">
    <source>
        <dbReference type="ARBA" id="ARBA00035292"/>
    </source>
</evidence>
<gene>
    <name evidence="7 10" type="primary">rplI</name>
    <name evidence="10" type="ORF">DW663_08330</name>
</gene>
<dbReference type="InterPro" id="IPR036791">
    <property type="entry name" value="Ribosomal_bL9_C_sf"/>
</dbReference>
<evidence type="ECO:0000259" key="9">
    <source>
        <dbReference type="PROSITE" id="PS00651"/>
    </source>
</evidence>
<keyword evidence="4 7" id="KW-0689">Ribosomal protein</keyword>
<sequence>MAKLQVILTQDVAGQGRKGDIVSVSDGYAHNFLIKNNKGILATPEELKKIENRKKKEEKRQQEEKVKSEELKKVIEAKKVEIAVKTGENGKLFGAITNKEVAAALEQTFGLKIDRKKIECNIKSLGEHVAVVKLHTDVKAEVKIVAKAQ</sequence>
<dbReference type="Gene3D" id="3.40.5.10">
    <property type="entry name" value="Ribosomal protein L9, N-terminal domain"/>
    <property type="match status" value="1"/>
</dbReference>
<dbReference type="Pfam" id="PF01281">
    <property type="entry name" value="Ribosomal_L9_N"/>
    <property type="match status" value="1"/>
</dbReference>
<protein>
    <recommendedName>
        <fullName evidence="6 7">Large ribosomal subunit protein bL9</fullName>
    </recommendedName>
</protein>
<dbReference type="InterPro" id="IPR020070">
    <property type="entry name" value="Ribosomal_bL9_N"/>
</dbReference>
<keyword evidence="3 7" id="KW-0694">RNA-binding</keyword>
<keyword evidence="5 7" id="KW-0687">Ribonucleoprotein</keyword>